<dbReference type="VEuPathDB" id="FungiDB:YALI0_D25894g"/>
<reference evidence="10 12" key="1">
    <citation type="journal article" date="2016" name="PLoS ONE">
        <title>Sequence Assembly of Yarrowia lipolytica Strain W29/CLIB89 Shows Transposable Element Diversity.</title>
        <authorList>
            <person name="Magnan C."/>
            <person name="Yu J."/>
            <person name="Chang I."/>
            <person name="Jahn E."/>
            <person name="Kanomata Y."/>
            <person name="Wu J."/>
            <person name="Zeller M."/>
            <person name="Oakes M."/>
            <person name="Baldi P."/>
            <person name="Sandmeyer S."/>
        </authorList>
    </citation>
    <scope>NUCLEOTIDE SEQUENCE [LARGE SCALE GENOMIC DNA]</scope>
    <source>
        <strain evidence="10">CLIB89</strain>
        <strain evidence="12">CLIB89(W29)</strain>
    </source>
</reference>
<dbReference type="OMA" id="SANMESK"/>
<dbReference type="GO" id="GO:0160203">
    <property type="term" value="P:mitochondrial disulfide relay system"/>
    <property type="evidence" value="ECO:0007669"/>
    <property type="project" value="EnsemblFungi"/>
</dbReference>
<comment type="catalytic activity">
    <reaction evidence="8">
        <text>2 R'C(R)SH + O2 = R'C(R)S-S(R)CR' + H2O2</text>
        <dbReference type="Rhea" id="RHEA:17357"/>
        <dbReference type="ChEBI" id="CHEBI:15379"/>
        <dbReference type="ChEBI" id="CHEBI:16240"/>
        <dbReference type="ChEBI" id="CHEBI:16520"/>
        <dbReference type="ChEBI" id="CHEBI:17412"/>
        <dbReference type="EC" id="1.8.3.2"/>
    </reaction>
</comment>
<proteinExistence type="predicted"/>
<dbReference type="EMBL" id="KZ859108">
    <property type="protein sequence ID" value="RDW23148.1"/>
    <property type="molecule type" value="Genomic_DNA"/>
</dbReference>
<organism evidence="10 12">
    <name type="scientific">Yarrowia lipolytica</name>
    <name type="common">Candida lipolytica</name>
    <dbReference type="NCBI Taxonomy" id="4952"/>
    <lineage>
        <taxon>Eukaryota</taxon>
        <taxon>Fungi</taxon>
        <taxon>Dikarya</taxon>
        <taxon>Ascomycota</taxon>
        <taxon>Saccharomycotina</taxon>
        <taxon>Dipodascomycetes</taxon>
        <taxon>Dipodascales</taxon>
        <taxon>Dipodascales incertae sedis</taxon>
        <taxon>Yarrowia</taxon>
    </lineage>
</organism>
<comment type="subcellular location">
    <subcellularLocation>
        <location evidence="2">Mitochondrion intermembrane space</location>
    </subcellularLocation>
</comment>
<dbReference type="GeneID" id="2910130"/>
<comment type="cofactor">
    <cofactor evidence="1 8">
        <name>FAD</name>
        <dbReference type="ChEBI" id="CHEBI:57692"/>
    </cofactor>
</comment>
<dbReference type="InterPro" id="IPR039799">
    <property type="entry name" value="ALR/ERV"/>
</dbReference>
<dbReference type="VEuPathDB" id="FungiDB:YALI1_D34258g"/>
<gene>
    <name evidence="11" type="ORF">B0I71DRAFT_136433</name>
    <name evidence="10" type="ORF">YALI1_D34258g</name>
</gene>
<dbReference type="GO" id="GO:0006879">
    <property type="term" value="P:intracellular iron ion homeostasis"/>
    <property type="evidence" value="ECO:0007669"/>
    <property type="project" value="EnsemblFungi"/>
</dbReference>
<evidence type="ECO:0000256" key="5">
    <source>
        <dbReference type="ARBA" id="ARBA00023002"/>
    </source>
</evidence>
<dbReference type="GO" id="GO:0034599">
    <property type="term" value="P:cellular response to oxidative stress"/>
    <property type="evidence" value="ECO:0007669"/>
    <property type="project" value="EnsemblFungi"/>
</dbReference>
<evidence type="ECO:0000313" key="11">
    <source>
        <dbReference type="EMBL" id="RDW23148.1"/>
    </source>
</evidence>
<dbReference type="eggNOG" id="KOG3355">
    <property type="taxonomic scope" value="Eukaryota"/>
</dbReference>
<evidence type="ECO:0000259" key="9">
    <source>
        <dbReference type="PROSITE" id="PS51324"/>
    </source>
</evidence>
<evidence type="ECO:0000256" key="3">
    <source>
        <dbReference type="ARBA" id="ARBA00022630"/>
    </source>
</evidence>
<evidence type="ECO:0000256" key="8">
    <source>
        <dbReference type="RuleBase" id="RU371123"/>
    </source>
</evidence>
<dbReference type="OrthoDB" id="17199at2759"/>
<dbReference type="SUPFAM" id="SSF69000">
    <property type="entry name" value="FAD-dependent thiol oxidase"/>
    <property type="match status" value="1"/>
</dbReference>
<name>A0A1D8NG90_YARLL</name>
<evidence type="ECO:0000313" key="13">
    <source>
        <dbReference type="Proteomes" id="UP000256601"/>
    </source>
</evidence>
<evidence type="ECO:0000313" key="10">
    <source>
        <dbReference type="EMBL" id="AOW04659.1"/>
    </source>
</evidence>
<dbReference type="PANTHER" id="PTHR12645">
    <property type="entry name" value="ALR/ERV"/>
    <property type="match status" value="1"/>
</dbReference>
<reference evidence="11 13" key="2">
    <citation type="submission" date="2018-07" db="EMBL/GenBank/DDBJ databases">
        <title>Draft Genome Assemblies for Five Robust Yarrowia lipolytica Strains Exhibiting High Lipid Production and Pentose Sugar Utilization and Sugar Alcohol Secretion from Undetoxified Lignocellulosic Biomass Hydrolysates.</title>
        <authorList>
            <consortium name="DOE Joint Genome Institute"/>
            <person name="Walker C."/>
            <person name="Ryu S."/>
            <person name="Na H."/>
            <person name="Zane M."/>
            <person name="LaButti K."/>
            <person name="Lipzen A."/>
            <person name="Haridas S."/>
            <person name="Barry K."/>
            <person name="Grigoriev I.V."/>
            <person name="Quarterman J."/>
            <person name="Slininger P."/>
            <person name="Dien B."/>
            <person name="Trinh C.T."/>
        </authorList>
    </citation>
    <scope>NUCLEOTIDE SEQUENCE [LARGE SCALE GENOMIC DNA]</scope>
    <source>
        <strain evidence="11 13">YB392</strain>
    </source>
</reference>
<keyword evidence="3 8" id="KW-0285">Flavoprotein</keyword>
<evidence type="ECO:0000256" key="7">
    <source>
        <dbReference type="ARBA" id="ARBA00023157"/>
    </source>
</evidence>
<dbReference type="Gene3D" id="4.10.320.60">
    <property type="match status" value="1"/>
</dbReference>
<dbReference type="InterPro" id="IPR017905">
    <property type="entry name" value="ERV/ALR_sulphydryl_oxidase"/>
</dbReference>
<dbReference type="PROSITE" id="PS51324">
    <property type="entry name" value="ERV_ALR"/>
    <property type="match status" value="1"/>
</dbReference>
<evidence type="ECO:0000313" key="12">
    <source>
        <dbReference type="Proteomes" id="UP000182444"/>
    </source>
</evidence>
<evidence type="ECO:0000256" key="4">
    <source>
        <dbReference type="ARBA" id="ARBA00022827"/>
    </source>
</evidence>
<dbReference type="EC" id="1.8.3.2" evidence="8"/>
<dbReference type="GO" id="GO:0016971">
    <property type="term" value="F:flavin-dependent sulfhydryl oxidase activity"/>
    <property type="evidence" value="ECO:0007669"/>
    <property type="project" value="EnsemblFungi"/>
</dbReference>
<dbReference type="GO" id="GO:0005758">
    <property type="term" value="C:mitochondrial intermembrane space"/>
    <property type="evidence" value="ECO:0007669"/>
    <property type="project" value="UniProtKB-SubCell"/>
</dbReference>
<evidence type="ECO:0000256" key="2">
    <source>
        <dbReference type="ARBA" id="ARBA00004569"/>
    </source>
</evidence>
<dbReference type="Proteomes" id="UP000256601">
    <property type="component" value="Unassembled WGS sequence"/>
</dbReference>
<dbReference type="PANTHER" id="PTHR12645:SF0">
    <property type="entry name" value="FAD-LINKED SULFHYDRYL OXIDASE ALR"/>
    <property type="match status" value="1"/>
</dbReference>
<dbReference type="AlphaFoldDB" id="A0A1D8NG90"/>
<evidence type="ECO:0000256" key="1">
    <source>
        <dbReference type="ARBA" id="ARBA00001974"/>
    </source>
</evidence>
<evidence type="ECO:0000256" key="6">
    <source>
        <dbReference type="ARBA" id="ARBA00023128"/>
    </source>
</evidence>
<dbReference type="GO" id="GO:0050660">
    <property type="term" value="F:flavin adenine dinucleotide binding"/>
    <property type="evidence" value="ECO:0007669"/>
    <property type="project" value="TreeGrafter"/>
</dbReference>
<dbReference type="Proteomes" id="UP000182444">
    <property type="component" value="Chromosome 1D"/>
</dbReference>
<dbReference type="InterPro" id="IPR036774">
    <property type="entry name" value="ERV/ALR_sulphydryl_oxid_sf"/>
</dbReference>
<keyword evidence="5 8" id="KW-0560">Oxidoreductase</keyword>
<sequence length="190" mass="21326">MSNTATTTETVDKNKIWGAPHATVEINGKMVKLDENGKICRSCNSLKDFQAAMGGGGKGGSMAAMFGAMQAQKKKEEAPKGYRDDPADVEVLGRATWTFLHTMAAQYPDNPSETQKKEMTDFMGIFSRVYPCWFCASDFQKWIKMSPPEVDSKDILSKWLCKAHNEVNVKIGKPVFDCANWKKRWLDGWE</sequence>
<accession>A0A1D8NG90</accession>
<dbReference type="KEGG" id="yli:2910130"/>
<dbReference type="EMBL" id="CP017556">
    <property type="protein sequence ID" value="AOW04659.1"/>
    <property type="molecule type" value="Genomic_DNA"/>
</dbReference>
<keyword evidence="6" id="KW-0496">Mitochondrion</keyword>
<dbReference type="Gene3D" id="1.20.120.310">
    <property type="entry name" value="ERV/ALR sulfhydryl oxidase domain"/>
    <property type="match status" value="1"/>
</dbReference>
<feature type="domain" description="ERV/ALR sulfhydryl oxidase" evidence="9">
    <location>
        <begin position="85"/>
        <end position="185"/>
    </location>
</feature>
<dbReference type="Pfam" id="PF04777">
    <property type="entry name" value="Evr1_Alr"/>
    <property type="match status" value="1"/>
</dbReference>
<keyword evidence="4 8" id="KW-0274">FAD</keyword>
<protein>
    <recommendedName>
        <fullName evidence="8">Sulfhydryl oxidase</fullName>
        <ecNumber evidence="8">1.8.3.2</ecNumber>
    </recommendedName>
</protein>
<dbReference type="RefSeq" id="XP_503294.1">
    <property type="nucleotide sequence ID" value="XM_503294.1"/>
</dbReference>
<dbReference type="FunFam" id="1.20.120.310:FF:000003">
    <property type="entry name" value="Sulfhydryl oxidase"/>
    <property type="match status" value="1"/>
</dbReference>
<keyword evidence="7" id="KW-1015">Disulfide bond</keyword>